<sequence>MIHKKTAMLFFMGILCGLNQLKNHHMKKFFSLLFALFFTAALIAQNKPYNVVFDITSADPEVHARVIRWINLITDADPNAKIEVVFYGKSLNMVTKEKSSVTDDIQKIIAANKASFKVCEVAMKVHAINKENLLPGIQTVPDGIYELVKKQAEGYGYIKVVNESK</sequence>
<proteinExistence type="predicted"/>
<organism evidence="1 2">
    <name type="scientific">Lacibacter luteus</name>
    <dbReference type="NCBI Taxonomy" id="2508719"/>
    <lineage>
        <taxon>Bacteria</taxon>
        <taxon>Pseudomonadati</taxon>
        <taxon>Bacteroidota</taxon>
        <taxon>Chitinophagia</taxon>
        <taxon>Chitinophagales</taxon>
        <taxon>Chitinophagaceae</taxon>
        <taxon>Lacibacter</taxon>
    </lineage>
</organism>
<dbReference type="EMBL" id="SDHW01000001">
    <property type="protein sequence ID" value="RXK62077.1"/>
    <property type="molecule type" value="Genomic_DNA"/>
</dbReference>
<dbReference type="SUPFAM" id="SSF75169">
    <property type="entry name" value="DsrEFH-like"/>
    <property type="match status" value="1"/>
</dbReference>
<dbReference type="Gene3D" id="3.40.1260.10">
    <property type="entry name" value="DsrEFH-like"/>
    <property type="match status" value="1"/>
</dbReference>
<dbReference type="InterPro" id="IPR003787">
    <property type="entry name" value="Sulphur_relay_DsrE/F-like"/>
</dbReference>
<dbReference type="OrthoDB" id="678766at2"/>
<evidence type="ECO:0000313" key="1">
    <source>
        <dbReference type="EMBL" id="RXK62077.1"/>
    </source>
</evidence>
<comment type="caution">
    <text evidence="1">The sequence shown here is derived from an EMBL/GenBank/DDBJ whole genome shotgun (WGS) entry which is preliminary data.</text>
</comment>
<accession>A0A4Q1CM10</accession>
<dbReference type="InterPro" id="IPR027396">
    <property type="entry name" value="DsrEFH-like"/>
</dbReference>
<dbReference type="PANTHER" id="PTHR37691:SF1">
    <property type="entry name" value="BLR3518 PROTEIN"/>
    <property type="match status" value="1"/>
</dbReference>
<dbReference type="AlphaFoldDB" id="A0A4Q1CM10"/>
<dbReference type="Proteomes" id="UP000290204">
    <property type="component" value="Unassembled WGS sequence"/>
</dbReference>
<evidence type="ECO:0000313" key="2">
    <source>
        <dbReference type="Proteomes" id="UP000290204"/>
    </source>
</evidence>
<dbReference type="Pfam" id="PF02635">
    <property type="entry name" value="DsrE"/>
    <property type="match status" value="1"/>
</dbReference>
<gene>
    <name evidence="1" type="ORF">ESA94_03435</name>
</gene>
<name>A0A4Q1CM10_9BACT</name>
<keyword evidence="2" id="KW-1185">Reference proteome</keyword>
<dbReference type="PANTHER" id="PTHR37691">
    <property type="entry name" value="BLR3518 PROTEIN"/>
    <property type="match status" value="1"/>
</dbReference>
<reference evidence="1 2" key="1">
    <citation type="submission" date="2019-01" db="EMBL/GenBank/DDBJ databases">
        <title>Lacibacter sp. strain TTM-7.</title>
        <authorList>
            <person name="Chen W.-M."/>
        </authorList>
    </citation>
    <scope>NUCLEOTIDE SEQUENCE [LARGE SCALE GENOMIC DNA]</scope>
    <source>
        <strain evidence="1 2">TTM-7</strain>
    </source>
</reference>
<protein>
    <submittedName>
        <fullName evidence="1">Uncharacterized protein</fullName>
    </submittedName>
</protein>